<feature type="domain" description="Protein kinase" evidence="10">
    <location>
        <begin position="15"/>
        <end position="270"/>
    </location>
</feature>
<feature type="binding site" evidence="7">
    <location>
        <position position="44"/>
    </location>
    <ligand>
        <name>ATP</name>
        <dbReference type="ChEBI" id="CHEBI:30616"/>
    </ligand>
</feature>
<evidence type="ECO:0000256" key="9">
    <source>
        <dbReference type="SAM" id="Phobius"/>
    </source>
</evidence>
<keyword evidence="9" id="KW-0812">Transmembrane</keyword>
<evidence type="ECO:0000256" key="3">
    <source>
        <dbReference type="ARBA" id="ARBA00022679"/>
    </source>
</evidence>
<dbReference type="InterPro" id="IPR008271">
    <property type="entry name" value="Ser/Thr_kinase_AS"/>
</dbReference>
<dbReference type="Proteomes" id="UP001165378">
    <property type="component" value="Unassembled WGS sequence"/>
</dbReference>
<keyword evidence="6 7" id="KW-0067">ATP-binding</keyword>
<dbReference type="PROSITE" id="PS50011">
    <property type="entry name" value="PROTEIN_KINASE_DOM"/>
    <property type="match status" value="1"/>
</dbReference>
<evidence type="ECO:0000256" key="2">
    <source>
        <dbReference type="ARBA" id="ARBA00022527"/>
    </source>
</evidence>
<keyword evidence="9" id="KW-1133">Transmembrane helix</keyword>
<accession>A0AA41Q1Y0</accession>
<organism evidence="11 12">
    <name type="scientific">Yinghuangia soli</name>
    <dbReference type="NCBI Taxonomy" id="2908204"/>
    <lineage>
        <taxon>Bacteria</taxon>
        <taxon>Bacillati</taxon>
        <taxon>Actinomycetota</taxon>
        <taxon>Actinomycetes</taxon>
        <taxon>Kitasatosporales</taxon>
        <taxon>Streptomycetaceae</taxon>
        <taxon>Yinghuangia</taxon>
    </lineage>
</organism>
<dbReference type="PANTHER" id="PTHR43289">
    <property type="entry name" value="MITOGEN-ACTIVATED PROTEIN KINASE KINASE KINASE 20-RELATED"/>
    <property type="match status" value="1"/>
</dbReference>
<evidence type="ECO:0000256" key="6">
    <source>
        <dbReference type="ARBA" id="ARBA00022840"/>
    </source>
</evidence>
<feature type="transmembrane region" description="Helical" evidence="9">
    <location>
        <begin position="580"/>
        <end position="602"/>
    </location>
</feature>
<evidence type="ECO:0000256" key="1">
    <source>
        <dbReference type="ARBA" id="ARBA00012513"/>
    </source>
</evidence>
<dbReference type="Pfam" id="PF00069">
    <property type="entry name" value="Pkinase"/>
    <property type="match status" value="1"/>
</dbReference>
<feature type="compositionally biased region" description="Gly residues" evidence="8">
    <location>
        <begin position="378"/>
        <end position="387"/>
    </location>
</feature>
<protein>
    <recommendedName>
        <fullName evidence="1">non-specific serine/threonine protein kinase</fullName>
        <ecNumber evidence="1">2.7.11.1</ecNumber>
    </recommendedName>
</protein>
<evidence type="ECO:0000256" key="5">
    <source>
        <dbReference type="ARBA" id="ARBA00022777"/>
    </source>
</evidence>
<feature type="compositionally biased region" description="Low complexity" evidence="8">
    <location>
        <begin position="449"/>
        <end position="465"/>
    </location>
</feature>
<feature type="compositionally biased region" description="Low complexity" evidence="8">
    <location>
        <begin position="347"/>
        <end position="367"/>
    </location>
</feature>
<dbReference type="InterPro" id="IPR011009">
    <property type="entry name" value="Kinase-like_dom_sf"/>
</dbReference>
<keyword evidence="9" id="KW-0472">Membrane</keyword>
<feature type="transmembrane region" description="Helical" evidence="9">
    <location>
        <begin position="557"/>
        <end position="574"/>
    </location>
</feature>
<feature type="region of interest" description="Disordered" evidence="8">
    <location>
        <begin position="274"/>
        <end position="484"/>
    </location>
</feature>
<evidence type="ECO:0000256" key="7">
    <source>
        <dbReference type="PROSITE-ProRule" id="PRU10141"/>
    </source>
</evidence>
<dbReference type="Gene3D" id="1.10.510.10">
    <property type="entry name" value="Transferase(Phosphotransferase) domain 1"/>
    <property type="match status" value="1"/>
</dbReference>
<dbReference type="GO" id="GO:0005524">
    <property type="term" value="F:ATP binding"/>
    <property type="evidence" value="ECO:0007669"/>
    <property type="project" value="UniProtKB-UniRule"/>
</dbReference>
<keyword evidence="5 11" id="KW-0418">Kinase</keyword>
<feature type="transmembrane region" description="Helical" evidence="9">
    <location>
        <begin position="500"/>
        <end position="520"/>
    </location>
</feature>
<dbReference type="EC" id="2.7.11.1" evidence="1"/>
<dbReference type="PROSITE" id="PS00107">
    <property type="entry name" value="PROTEIN_KINASE_ATP"/>
    <property type="match status" value="1"/>
</dbReference>
<dbReference type="EMBL" id="JAKFHA010000014">
    <property type="protein sequence ID" value="MCF2530078.1"/>
    <property type="molecule type" value="Genomic_DNA"/>
</dbReference>
<dbReference type="SUPFAM" id="SSF56112">
    <property type="entry name" value="Protein kinase-like (PK-like)"/>
    <property type="match status" value="1"/>
</dbReference>
<evidence type="ECO:0000259" key="10">
    <source>
        <dbReference type="PROSITE" id="PS50011"/>
    </source>
</evidence>
<feature type="compositionally biased region" description="Low complexity" evidence="8">
    <location>
        <begin position="393"/>
        <end position="404"/>
    </location>
</feature>
<comment type="caution">
    <text evidence="11">The sequence shown here is derived from an EMBL/GenBank/DDBJ whole genome shotgun (WGS) entry which is preliminary data.</text>
</comment>
<evidence type="ECO:0000313" key="11">
    <source>
        <dbReference type="EMBL" id="MCF2530078.1"/>
    </source>
</evidence>
<dbReference type="Gene3D" id="3.30.200.20">
    <property type="entry name" value="Phosphorylase Kinase, domain 1"/>
    <property type="match status" value="1"/>
</dbReference>
<feature type="transmembrane region" description="Helical" evidence="9">
    <location>
        <begin position="526"/>
        <end position="548"/>
    </location>
</feature>
<name>A0AA41Q1Y0_9ACTN</name>
<reference evidence="11" key="1">
    <citation type="submission" date="2022-01" db="EMBL/GenBank/DDBJ databases">
        <title>Genome-Based Taxonomic Classification of the Phylum Actinobacteria.</title>
        <authorList>
            <person name="Gao Y."/>
        </authorList>
    </citation>
    <scope>NUCLEOTIDE SEQUENCE</scope>
    <source>
        <strain evidence="11">KLBMP 8922</strain>
    </source>
</reference>
<evidence type="ECO:0000256" key="8">
    <source>
        <dbReference type="SAM" id="MobiDB-lite"/>
    </source>
</evidence>
<dbReference type="InterPro" id="IPR017441">
    <property type="entry name" value="Protein_kinase_ATP_BS"/>
</dbReference>
<keyword evidence="2 11" id="KW-0723">Serine/threonine-protein kinase</keyword>
<evidence type="ECO:0000313" key="12">
    <source>
        <dbReference type="Proteomes" id="UP001165378"/>
    </source>
</evidence>
<keyword evidence="4 7" id="KW-0547">Nucleotide-binding</keyword>
<dbReference type="InterPro" id="IPR000719">
    <property type="entry name" value="Prot_kinase_dom"/>
</dbReference>
<dbReference type="AlphaFoldDB" id="A0AA41Q1Y0"/>
<proteinExistence type="predicted"/>
<dbReference type="PANTHER" id="PTHR43289:SF6">
    <property type="entry name" value="SERINE_THREONINE-PROTEIN KINASE NEKL-3"/>
    <property type="match status" value="1"/>
</dbReference>
<keyword evidence="12" id="KW-1185">Reference proteome</keyword>
<dbReference type="GO" id="GO:0004674">
    <property type="term" value="F:protein serine/threonine kinase activity"/>
    <property type="evidence" value="ECO:0007669"/>
    <property type="project" value="UniProtKB-KW"/>
</dbReference>
<keyword evidence="3" id="KW-0808">Transferase</keyword>
<dbReference type="PROSITE" id="PS00108">
    <property type="entry name" value="PROTEIN_KINASE_ST"/>
    <property type="match status" value="1"/>
</dbReference>
<dbReference type="RefSeq" id="WP_235054749.1">
    <property type="nucleotide sequence ID" value="NZ_JAKFHA010000014.1"/>
</dbReference>
<evidence type="ECO:0000256" key="4">
    <source>
        <dbReference type="ARBA" id="ARBA00022741"/>
    </source>
</evidence>
<dbReference type="SMART" id="SM00220">
    <property type="entry name" value="S_TKc"/>
    <property type="match status" value="1"/>
</dbReference>
<dbReference type="CDD" id="cd14014">
    <property type="entry name" value="STKc_PknB_like"/>
    <property type="match status" value="1"/>
</dbReference>
<sequence>MTDPESDGRLLAGRYRLRERLGRGGMGTVWSALDEVLDRQVAVKELRVPGHVDDEERGTLCARMLREARAAARIDHPNVVTIFDVVAEDGRPWIVMELVRGLSLAQEIEKDGPMAPGQVAEMGLRLLSALEAAHDAGVLHRDVKPANVLLARNGRVVLTDFGVASVEDSATLTQLGALVGSPEYLAPEQVDGQMPGPPADLWSLGVTLYEAVEGRPAYRRATHAATLAAVAAARFPELEHAGALMPVLRSVLVQDPTARADAVLLRERLVEAAEAAPAPPGPARTFSGRARPAAARRHAWHGGSGTAAGASGGGRHYVGDPGSRGSGVLAGSGARGHATGRTGRGALGAAASTGAGAATGTSAGARRPAADRDSAGAGSAGATGTGRGAEKSAAAPAEDVAAPPTGVTQTNLRVQGTRAGETVPPGGSGADTGKRARKRFGRGAGSASGSGAATATATGAGTRAGDPGSSAGSGKLGRRDRARARRGGGFRARYRRWPRWYIRHWATVLVIVAIISAAMAKWLANYGSWAGMYTISLLAAALGVWLVLPHRRLSRSVPAAMLIGVIGGGALELRDIDPDLVWVLGLVGGCLALGPLIDGAVLRRLRTGSGLGFALPVPEGWSCTTTDSGLAVYDPDRLISVTVSVDRGIVMPPEESVLHREHGTLASRDYRDSEGYRRVELESMDYRGHDAAEWEYVWRGPEGAAFHGKDLVVRTGDGVRYWMTVRCREELWPTAAAYFDHAKENMAIRR</sequence>
<feature type="compositionally biased region" description="Gly residues" evidence="8">
    <location>
        <begin position="302"/>
        <end position="334"/>
    </location>
</feature>
<gene>
    <name evidence="11" type="ORF">LZ495_23045</name>
</gene>